<dbReference type="InterPro" id="IPR036514">
    <property type="entry name" value="SGNH_hydro_sf"/>
</dbReference>
<protein>
    <submittedName>
        <fullName evidence="2">SGNH/GDSL hydrolase family protein</fullName>
    </submittedName>
</protein>
<gene>
    <name evidence="2" type="ORF">ACFFNY_11300</name>
</gene>
<keyword evidence="3" id="KW-1185">Reference proteome</keyword>
<dbReference type="InterPro" id="IPR013830">
    <property type="entry name" value="SGNH_hydro"/>
</dbReference>
<dbReference type="InterPro" id="IPR051532">
    <property type="entry name" value="Ester_Hydrolysis_Enzymes"/>
</dbReference>
<evidence type="ECO:0000313" key="3">
    <source>
        <dbReference type="Proteomes" id="UP001589619"/>
    </source>
</evidence>
<evidence type="ECO:0000313" key="2">
    <source>
        <dbReference type="EMBL" id="MFB9752141.1"/>
    </source>
</evidence>
<accession>A0ABV5VV64</accession>
<dbReference type="CDD" id="cd00229">
    <property type="entry name" value="SGNH_hydrolase"/>
    <property type="match status" value="1"/>
</dbReference>
<keyword evidence="2" id="KW-0378">Hydrolase</keyword>
<dbReference type="PANTHER" id="PTHR30383">
    <property type="entry name" value="THIOESTERASE 1/PROTEASE 1/LYSOPHOSPHOLIPASE L1"/>
    <property type="match status" value="1"/>
</dbReference>
<dbReference type="SUPFAM" id="SSF52266">
    <property type="entry name" value="SGNH hydrolase"/>
    <property type="match status" value="1"/>
</dbReference>
<dbReference type="Pfam" id="PF13472">
    <property type="entry name" value="Lipase_GDSL_2"/>
    <property type="match status" value="1"/>
</dbReference>
<dbReference type="EMBL" id="JBHMAG010000009">
    <property type="protein sequence ID" value="MFB9752141.1"/>
    <property type="molecule type" value="Genomic_DNA"/>
</dbReference>
<dbReference type="GO" id="GO:0016787">
    <property type="term" value="F:hydrolase activity"/>
    <property type="evidence" value="ECO:0007669"/>
    <property type="project" value="UniProtKB-KW"/>
</dbReference>
<comment type="caution">
    <text evidence="2">The sequence shown here is derived from an EMBL/GenBank/DDBJ whole genome shotgun (WGS) entry which is preliminary data.</text>
</comment>
<organism evidence="2 3">
    <name type="scientific">Paenibacillus hodogayensis</name>
    <dbReference type="NCBI Taxonomy" id="279208"/>
    <lineage>
        <taxon>Bacteria</taxon>
        <taxon>Bacillati</taxon>
        <taxon>Bacillota</taxon>
        <taxon>Bacilli</taxon>
        <taxon>Bacillales</taxon>
        <taxon>Paenibacillaceae</taxon>
        <taxon>Paenibacillus</taxon>
    </lineage>
</organism>
<evidence type="ECO:0000259" key="1">
    <source>
        <dbReference type="Pfam" id="PF13472"/>
    </source>
</evidence>
<dbReference type="PANTHER" id="PTHR30383:SF29">
    <property type="entry name" value="SGNH HYDROLASE-TYPE ESTERASE DOMAIN-CONTAINING PROTEIN"/>
    <property type="match status" value="1"/>
</dbReference>
<sequence>MNKERMIHTDDIRLREPIYTFNDAWTEWLAGSKFPIAFFGDSTVDGANTTDWTRNTPGTDHVPPHAFSSVLERLLRQAANNAELRIYNAGFSGQTASWGVTMLDQEFGEASAYSDVRMIGIGFGINDRLGFPNEKAYRDGFKQSIRQIAGWFWDRGIQPFLLTTQAIVGPGVQTEYAGTYPMRTSEHISVANEVKRELAQQYGLPFIDMNRFTEMLLMYSSIPARTLISDRLHFGDAGHKAEAEFLFSRLCPRTIVADGYMKIGYSSQRVFDCVPEDWLTMPEVPSDEFDVWVDYEKPDRTDMPLLSAWVFVCANRKLTLKAYKTGPSDTYVRINGLRQTLNEAETVLGQLEFGLYKLETYSGEAARLDFKGFILE</sequence>
<dbReference type="RefSeq" id="WP_344910902.1">
    <property type="nucleotide sequence ID" value="NZ_BAAAYO010000010.1"/>
</dbReference>
<dbReference type="Proteomes" id="UP001589619">
    <property type="component" value="Unassembled WGS sequence"/>
</dbReference>
<proteinExistence type="predicted"/>
<reference evidence="2 3" key="1">
    <citation type="submission" date="2024-09" db="EMBL/GenBank/DDBJ databases">
        <authorList>
            <person name="Sun Q."/>
            <person name="Mori K."/>
        </authorList>
    </citation>
    <scope>NUCLEOTIDE SEQUENCE [LARGE SCALE GENOMIC DNA]</scope>
    <source>
        <strain evidence="2 3">JCM 12520</strain>
    </source>
</reference>
<name>A0ABV5VV64_9BACL</name>
<feature type="domain" description="SGNH hydrolase-type esterase" evidence="1">
    <location>
        <begin position="38"/>
        <end position="241"/>
    </location>
</feature>
<dbReference type="Gene3D" id="3.40.50.1110">
    <property type="entry name" value="SGNH hydrolase"/>
    <property type="match status" value="1"/>
</dbReference>